<name>A0A0W8FI14_9ZZZZ</name>
<sequence>MCMDTRTAVHAYQFAERAKSELIVGSQLANALMSFTGSEKPGGKRMLVMMLEFIRSELEFGQKATGQQHFQRAIDHLNEAIGLTESMELGAASERLGRAVSAVTTAAQEAWQVLDEHGLI</sequence>
<dbReference type="AlphaFoldDB" id="A0A0W8FI14"/>
<reference evidence="1" key="1">
    <citation type="journal article" date="2015" name="Proc. Natl. Acad. Sci. U.S.A.">
        <title>Networks of energetic and metabolic interactions define dynamics in microbial communities.</title>
        <authorList>
            <person name="Embree M."/>
            <person name="Liu J.K."/>
            <person name="Al-Bassam M.M."/>
            <person name="Zengler K."/>
        </authorList>
    </citation>
    <scope>NUCLEOTIDE SEQUENCE</scope>
</reference>
<protein>
    <submittedName>
        <fullName evidence="1">Uncharacterized protein</fullName>
    </submittedName>
</protein>
<evidence type="ECO:0000313" key="1">
    <source>
        <dbReference type="EMBL" id="KUG20549.1"/>
    </source>
</evidence>
<comment type="caution">
    <text evidence="1">The sequence shown here is derived from an EMBL/GenBank/DDBJ whole genome shotgun (WGS) entry which is preliminary data.</text>
</comment>
<proteinExistence type="predicted"/>
<gene>
    <name evidence="1" type="ORF">ASZ90_009712</name>
</gene>
<dbReference type="EMBL" id="LNQE01001178">
    <property type="protein sequence ID" value="KUG20549.1"/>
    <property type="molecule type" value="Genomic_DNA"/>
</dbReference>
<accession>A0A0W8FI14</accession>
<organism evidence="1">
    <name type="scientific">hydrocarbon metagenome</name>
    <dbReference type="NCBI Taxonomy" id="938273"/>
    <lineage>
        <taxon>unclassified sequences</taxon>
        <taxon>metagenomes</taxon>
        <taxon>ecological metagenomes</taxon>
    </lineage>
</organism>